<feature type="binding site" evidence="18">
    <location>
        <position position="158"/>
    </location>
    <ligand>
        <name>(6S)-NADPHX</name>
        <dbReference type="ChEBI" id="CHEBI:64076"/>
    </ligand>
</feature>
<evidence type="ECO:0000256" key="6">
    <source>
        <dbReference type="ARBA" id="ARBA00022741"/>
    </source>
</evidence>
<protein>
    <recommendedName>
        <fullName evidence="19">Bifunctional NAD(P)H-hydrate repair enzyme</fullName>
    </recommendedName>
    <alternativeName>
        <fullName evidence="19">Nicotinamide nucleotide repair protein</fullName>
    </alternativeName>
    <domain>
        <recommendedName>
            <fullName evidence="19">ADP-dependent (S)-NAD(P)H-hydrate dehydratase</fullName>
            <ecNumber evidence="19">4.2.1.136</ecNumber>
        </recommendedName>
        <alternativeName>
            <fullName evidence="19">ADP-dependent NAD(P)HX dehydratase</fullName>
        </alternativeName>
    </domain>
    <domain>
        <recommendedName>
            <fullName evidence="19">NAD(P)H-hydrate epimerase</fullName>
            <ecNumber evidence="19">5.1.99.6</ecNumber>
        </recommendedName>
    </domain>
</protein>
<comment type="similarity">
    <text evidence="3 19">In the N-terminal section; belongs to the NnrE/AIBP family.</text>
</comment>
<evidence type="ECO:0000259" key="21">
    <source>
        <dbReference type="PROSITE" id="PS51385"/>
    </source>
</evidence>
<dbReference type="SUPFAM" id="SSF53613">
    <property type="entry name" value="Ribokinase-like"/>
    <property type="match status" value="1"/>
</dbReference>
<comment type="function">
    <text evidence="14 19">Bifunctional enzyme that catalyzes the epimerization of the S- and R-forms of NAD(P)HX and the dehydration of the S-form of NAD(P)HX at the expense of ADP, which is converted to AMP. This allows the repair of both epimers of NAD(P)HX, a damaged form of NAD(P)H that is a result of enzymatic or heat-dependent hydration.</text>
</comment>
<feature type="binding site" evidence="17">
    <location>
        <begin position="409"/>
        <end position="413"/>
    </location>
    <ligand>
        <name>AMP</name>
        <dbReference type="ChEBI" id="CHEBI:456215"/>
    </ligand>
</feature>
<dbReference type="GO" id="GO:0052855">
    <property type="term" value="F:ADP-dependent NAD(P)H-hydrate dehydratase activity"/>
    <property type="evidence" value="ECO:0007669"/>
    <property type="project" value="UniProtKB-UniRule"/>
</dbReference>
<comment type="cofactor">
    <cofactor evidence="17">
        <name>Mg(2+)</name>
        <dbReference type="ChEBI" id="CHEBI:18420"/>
    </cofactor>
</comment>
<comment type="catalytic activity">
    <reaction evidence="16 17 19">
        <text>(6S)-NADPHX + ADP = AMP + phosphate + NADPH + H(+)</text>
        <dbReference type="Rhea" id="RHEA:32235"/>
        <dbReference type="ChEBI" id="CHEBI:15378"/>
        <dbReference type="ChEBI" id="CHEBI:43474"/>
        <dbReference type="ChEBI" id="CHEBI:57783"/>
        <dbReference type="ChEBI" id="CHEBI:64076"/>
        <dbReference type="ChEBI" id="CHEBI:456215"/>
        <dbReference type="ChEBI" id="CHEBI:456216"/>
        <dbReference type="EC" id="4.2.1.136"/>
    </reaction>
</comment>
<dbReference type="PANTHER" id="PTHR12592:SF0">
    <property type="entry name" value="ATP-DEPENDENT (S)-NAD(P)H-HYDRATE DEHYDRATASE"/>
    <property type="match status" value="1"/>
</dbReference>
<dbReference type="InterPro" id="IPR030677">
    <property type="entry name" value="Nnr"/>
</dbReference>
<evidence type="ECO:0000259" key="20">
    <source>
        <dbReference type="PROSITE" id="PS51383"/>
    </source>
</evidence>
<keyword evidence="9 18" id="KW-0630">Potassium</keyword>
<dbReference type="KEGG" id="vgo:GJW-30_1_03055"/>
<evidence type="ECO:0000313" key="22">
    <source>
        <dbReference type="EMBL" id="BAT60510.1"/>
    </source>
</evidence>
<feature type="domain" description="YjeF N-terminal" evidence="21">
    <location>
        <begin position="18"/>
        <end position="215"/>
    </location>
</feature>
<dbReference type="PROSITE" id="PS01050">
    <property type="entry name" value="YJEF_C_2"/>
    <property type="match status" value="1"/>
</dbReference>
<evidence type="ECO:0000256" key="14">
    <source>
        <dbReference type="ARBA" id="ARBA00025153"/>
    </source>
</evidence>
<keyword evidence="8 17" id="KW-0521">NADP</keyword>
<dbReference type="EC" id="5.1.99.6" evidence="19"/>
<comment type="similarity">
    <text evidence="18">Belongs to the NnrE/AIBP family.</text>
</comment>
<feature type="binding site" evidence="17">
    <location>
        <position position="260"/>
    </location>
    <ligand>
        <name>(6S)-NADPHX</name>
        <dbReference type="ChEBI" id="CHEBI:64076"/>
    </ligand>
</feature>
<dbReference type="Pfam" id="PF01256">
    <property type="entry name" value="Carb_kinase"/>
    <property type="match status" value="1"/>
</dbReference>
<feature type="binding site" evidence="17">
    <location>
        <position position="439"/>
    </location>
    <ligand>
        <name>(6S)-NADPHX</name>
        <dbReference type="ChEBI" id="CHEBI:64076"/>
    </ligand>
</feature>
<comment type="cofactor">
    <cofactor evidence="18 19">
        <name>K(+)</name>
        <dbReference type="ChEBI" id="CHEBI:29103"/>
    </cofactor>
    <text evidence="18 19">Binds 1 potassium ion per subunit.</text>
</comment>
<evidence type="ECO:0000256" key="12">
    <source>
        <dbReference type="ARBA" id="ARBA00023239"/>
    </source>
</evidence>
<accession>A0A0S3PX76</accession>
<comment type="catalytic activity">
    <reaction evidence="15 17 19">
        <text>(6S)-NADHX + ADP = AMP + phosphate + NADH + H(+)</text>
        <dbReference type="Rhea" id="RHEA:32223"/>
        <dbReference type="ChEBI" id="CHEBI:15378"/>
        <dbReference type="ChEBI" id="CHEBI:43474"/>
        <dbReference type="ChEBI" id="CHEBI:57945"/>
        <dbReference type="ChEBI" id="CHEBI:64074"/>
        <dbReference type="ChEBI" id="CHEBI:456215"/>
        <dbReference type="ChEBI" id="CHEBI:456216"/>
        <dbReference type="EC" id="4.2.1.136"/>
    </reaction>
</comment>
<dbReference type="InterPro" id="IPR017953">
    <property type="entry name" value="Carbohydrate_kinase_pred_CS"/>
</dbReference>
<dbReference type="Gene3D" id="3.40.50.10260">
    <property type="entry name" value="YjeF N-terminal domain"/>
    <property type="match status" value="1"/>
</dbReference>
<feature type="binding site" evidence="18">
    <location>
        <begin position="64"/>
        <end position="68"/>
    </location>
    <ligand>
        <name>(6S)-NADPHX</name>
        <dbReference type="ChEBI" id="CHEBI:64076"/>
    </ligand>
</feature>
<keyword evidence="7 17" id="KW-0067">ATP-binding</keyword>
<dbReference type="Pfam" id="PF03853">
    <property type="entry name" value="YjeF_N"/>
    <property type="match status" value="1"/>
</dbReference>
<dbReference type="PROSITE" id="PS51385">
    <property type="entry name" value="YJEF_N"/>
    <property type="match status" value="1"/>
</dbReference>
<comment type="caution">
    <text evidence="18">Lacks conserved residue(s) required for the propagation of feature annotation.</text>
</comment>
<proteinExistence type="inferred from homology"/>
<keyword evidence="11 18" id="KW-0413">Isomerase</keyword>
<keyword evidence="13" id="KW-0511">Multifunctional enzyme</keyword>
<evidence type="ECO:0000313" key="23">
    <source>
        <dbReference type="Proteomes" id="UP000236884"/>
    </source>
</evidence>
<evidence type="ECO:0000256" key="4">
    <source>
        <dbReference type="ARBA" id="ARBA00009524"/>
    </source>
</evidence>
<evidence type="ECO:0000256" key="5">
    <source>
        <dbReference type="ARBA" id="ARBA00022723"/>
    </source>
</evidence>
<keyword evidence="5 18" id="KW-0479">Metal-binding</keyword>
<feature type="binding site" evidence="18">
    <location>
        <position position="161"/>
    </location>
    <ligand>
        <name>K(+)</name>
        <dbReference type="ChEBI" id="CHEBI:29103"/>
    </ligand>
</feature>
<dbReference type="NCBIfam" id="TIGR00197">
    <property type="entry name" value="yjeF_nterm"/>
    <property type="match status" value="1"/>
</dbReference>
<comment type="similarity">
    <text evidence="17">Belongs to the NnrD/CARKD family.</text>
</comment>
<dbReference type="EMBL" id="AP014946">
    <property type="protein sequence ID" value="BAT60510.1"/>
    <property type="molecule type" value="Genomic_DNA"/>
</dbReference>
<feature type="binding site" evidence="18">
    <location>
        <position position="125"/>
    </location>
    <ligand>
        <name>K(+)</name>
        <dbReference type="ChEBI" id="CHEBI:29103"/>
    </ligand>
</feature>
<evidence type="ECO:0000256" key="17">
    <source>
        <dbReference type="HAMAP-Rule" id="MF_01965"/>
    </source>
</evidence>
<feature type="domain" description="YjeF C-terminal" evidence="20">
    <location>
        <begin position="225"/>
        <end position="493"/>
    </location>
</feature>
<dbReference type="InterPro" id="IPR000631">
    <property type="entry name" value="CARKD"/>
</dbReference>
<dbReference type="PIRSF" id="PIRSF017184">
    <property type="entry name" value="Nnr"/>
    <property type="match status" value="1"/>
</dbReference>
<evidence type="ECO:0000256" key="19">
    <source>
        <dbReference type="PIRNR" id="PIRNR017184"/>
    </source>
</evidence>
<dbReference type="Gene3D" id="3.40.1190.20">
    <property type="match status" value="1"/>
</dbReference>
<reference evidence="22 23" key="1">
    <citation type="submission" date="2015-08" db="EMBL/GenBank/DDBJ databases">
        <title>Investigation of the bacterial diversity of lava forest soil.</title>
        <authorList>
            <person name="Lee J.S."/>
        </authorList>
    </citation>
    <scope>NUCLEOTIDE SEQUENCE [LARGE SCALE GENOMIC DNA]</scope>
    <source>
        <strain evidence="22 23">GJW-30</strain>
    </source>
</reference>
<evidence type="ECO:0000256" key="18">
    <source>
        <dbReference type="HAMAP-Rule" id="MF_01966"/>
    </source>
</evidence>
<feature type="binding site" evidence="18">
    <location>
        <begin position="129"/>
        <end position="135"/>
    </location>
    <ligand>
        <name>(6S)-NADPHX</name>
        <dbReference type="ChEBI" id="CHEBI:64076"/>
    </ligand>
</feature>
<comment type="function">
    <text evidence="17">Catalyzes the dehydration of the S-form of NAD(P)HX at the expense of ADP, which is converted to AMP. Together with NAD(P)HX epimerase, which catalyzes the epimerization of the S- and R-forms, the enzyme allows the repair of both epimers of NAD(P)HX, a damaged form of NAD(P)H that is a result of enzymatic or heat-dependent hydration.</text>
</comment>
<dbReference type="NCBIfam" id="TIGR00196">
    <property type="entry name" value="yjeF_cterm"/>
    <property type="match status" value="1"/>
</dbReference>
<dbReference type="HAMAP" id="MF_01966">
    <property type="entry name" value="NADHX_epimerase"/>
    <property type="match status" value="1"/>
</dbReference>
<keyword evidence="10 17" id="KW-0520">NAD</keyword>
<dbReference type="GO" id="GO:0052856">
    <property type="term" value="F:NAD(P)HX epimerase activity"/>
    <property type="evidence" value="ECO:0007669"/>
    <property type="project" value="UniProtKB-UniRule"/>
</dbReference>
<dbReference type="InterPro" id="IPR036652">
    <property type="entry name" value="YjeF_N_dom_sf"/>
</dbReference>
<dbReference type="PANTHER" id="PTHR12592">
    <property type="entry name" value="ATP-DEPENDENT (S)-NAD(P)H-HYDRATE DEHYDRATASE FAMILY MEMBER"/>
    <property type="match status" value="1"/>
</dbReference>
<dbReference type="GO" id="GO:0005524">
    <property type="term" value="F:ATP binding"/>
    <property type="evidence" value="ECO:0007669"/>
    <property type="project" value="UniProtKB-UniRule"/>
</dbReference>
<keyword evidence="12 17" id="KW-0456">Lyase</keyword>
<feature type="binding site" evidence="17">
    <location>
        <position position="323"/>
    </location>
    <ligand>
        <name>(6S)-NADPHX</name>
        <dbReference type="ChEBI" id="CHEBI:64076"/>
    </ligand>
</feature>
<dbReference type="AlphaFoldDB" id="A0A0S3PX76"/>
<evidence type="ECO:0000256" key="15">
    <source>
        <dbReference type="ARBA" id="ARBA00048238"/>
    </source>
</evidence>
<feature type="binding site" evidence="17">
    <location>
        <position position="376"/>
    </location>
    <ligand>
        <name>(6S)-NADPHX</name>
        <dbReference type="ChEBI" id="CHEBI:64076"/>
    </ligand>
</feature>
<evidence type="ECO:0000256" key="10">
    <source>
        <dbReference type="ARBA" id="ARBA00023027"/>
    </source>
</evidence>
<comment type="function">
    <text evidence="18">Catalyzes the epimerization of the S- and R-forms of NAD(P)HX, a damaged form of NAD(P)H that is a result of enzymatic or heat-dependent hydration. This is a prerequisite for the S-specific NAD(P)H-hydrate dehydratase to allow the repair of both epimers of NAD(P)HX.</text>
</comment>
<evidence type="ECO:0000256" key="16">
    <source>
        <dbReference type="ARBA" id="ARBA00049209"/>
    </source>
</evidence>
<dbReference type="GO" id="GO:0110051">
    <property type="term" value="P:metabolite repair"/>
    <property type="evidence" value="ECO:0007669"/>
    <property type="project" value="TreeGrafter"/>
</dbReference>
<dbReference type="InterPro" id="IPR004443">
    <property type="entry name" value="YjeF_N_dom"/>
</dbReference>
<dbReference type="InterPro" id="IPR029056">
    <property type="entry name" value="Ribokinase-like"/>
</dbReference>
<dbReference type="GO" id="GO:0046496">
    <property type="term" value="P:nicotinamide nucleotide metabolic process"/>
    <property type="evidence" value="ECO:0007669"/>
    <property type="project" value="UniProtKB-UniRule"/>
</dbReference>
<evidence type="ECO:0000256" key="1">
    <source>
        <dbReference type="ARBA" id="ARBA00000013"/>
    </source>
</evidence>
<evidence type="ECO:0000256" key="8">
    <source>
        <dbReference type="ARBA" id="ARBA00022857"/>
    </source>
</evidence>
<dbReference type="CDD" id="cd01171">
    <property type="entry name" value="YXKO-related"/>
    <property type="match status" value="1"/>
</dbReference>
<comment type="catalytic activity">
    <reaction evidence="2 18 19">
        <text>(6R)-NADPHX = (6S)-NADPHX</text>
        <dbReference type="Rhea" id="RHEA:32227"/>
        <dbReference type="ChEBI" id="CHEBI:64076"/>
        <dbReference type="ChEBI" id="CHEBI:64077"/>
        <dbReference type="EC" id="5.1.99.6"/>
    </reaction>
</comment>
<keyword evidence="23" id="KW-1185">Reference proteome</keyword>
<comment type="subunit">
    <text evidence="17">Homotetramer.</text>
</comment>
<dbReference type="PROSITE" id="PS51383">
    <property type="entry name" value="YJEF_C_3"/>
    <property type="match status" value="1"/>
</dbReference>
<organism evidence="22 23">
    <name type="scientific">Variibacter gotjawalensis</name>
    <dbReference type="NCBI Taxonomy" id="1333996"/>
    <lineage>
        <taxon>Bacteria</taxon>
        <taxon>Pseudomonadati</taxon>
        <taxon>Pseudomonadota</taxon>
        <taxon>Alphaproteobacteria</taxon>
        <taxon>Hyphomicrobiales</taxon>
        <taxon>Nitrobacteraceae</taxon>
        <taxon>Variibacter</taxon>
    </lineage>
</organism>
<gene>
    <name evidence="22" type="primary">nnr</name>
    <name evidence="17" type="synonym">nnrD</name>
    <name evidence="18" type="synonym">nnrE</name>
    <name evidence="22" type="ORF">GJW-30_1_03055</name>
</gene>
<comment type="similarity">
    <text evidence="4 19">In the C-terminal section; belongs to the NnrD/CARKD family.</text>
</comment>
<feature type="binding site" evidence="18">
    <location>
        <position position="65"/>
    </location>
    <ligand>
        <name>K(+)</name>
        <dbReference type="ChEBI" id="CHEBI:29103"/>
    </ligand>
</feature>
<comment type="catalytic activity">
    <reaction evidence="1 18 19">
        <text>(6R)-NADHX = (6S)-NADHX</text>
        <dbReference type="Rhea" id="RHEA:32215"/>
        <dbReference type="ChEBI" id="CHEBI:64074"/>
        <dbReference type="ChEBI" id="CHEBI:64075"/>
        <dbReference type="EC" id="5.1.99.6"/>
    </reaction>
</comment>
<dbReference type="GO" id="GO:0046872">
    <property type="term" value="F:metal ion binding"/>
    <property type="evidence" value="ECO:0007669"/>
    <property type="project" value="UniProtKB-UniRule"/>
</dbReference>
<evidence type="ECO:0000256" key="9">
    <source>
        <dbReference type="ARBA" id="ARBA00022958"/>
    </source>
</evidence>
<name>A0A0S3PX76_9BRAD</name>
<dbReference type="Proteomes" id="UP000236884">
    <property type="component" value="Chromosome"/>
</dbReference>
<evidence type="ECO:0000256" key="3">
    <source>
        <dbReference type="ARBA" id="ARBA00006001"/>
    </source>
</evidence>
<feature type="binding site" evidence="17">
    <location>
        <position position="438"/>
    </location>
    <ligand>
        <name>AMP</name>
        <dbReference type="ChEBI" id="CHEBI:456215"/>
    </ligand>
</feature>
<evidence type="ECO:0000256" key="13">
    <source>
        <dbReference type="ARBA" id="ARBA00023268"/>
    </source>
</evidence>
<evidence type="ECO:0000256" key="7">
    <source>
        <dbReference type="ARBA" id="ARBA00022840"/>
    </source>
</evidence>
<dbReference type="EC" id="4.2.1.136" evidence="19"/>
<evidence type="ECO:0000256" key="11">
    <source>
        <dbReference type="ARBA" id="ARBA00023235"/>
    </source>
</evidence>
<sequence>MHNGAGEAKIELLTTAEMNSADRAAISAGTPGIDLMEAAGAAVAEAAEALVPSGSIAIVCGPGNNGGDGFVAARLLAERGRSVRVFLVGERNRLKGDAADAAKRWSRDVLTPDAIDFSGDALVIDALFGAGLARPVDGAARRTIQAMNTSGAKVLSVDLPSGISGDSGAELGVAVKATASVTFFRLKPGHLLFPGRVHCGAVTCTDIGIPATVLSEIKPRTFHNFPALWARDFPMPRLDGHKYARGHVAVHSGGLTSTGASRLAARSALRTGAGLVSIASPTDALVVHTASNLAVMVREVPNAETFRAMLSDRRFTAAVVGPGGGVGQAMRQMVRAAAQSHVAMVLDADALTSFVNNLPGLTSTIRKSRTAVLTPHEGEFARLFGEMPGSKPDRAREAARQSGAVVVLKGPDTVIAAPDGRAAINDNAPPWLATAGSGDVLAGTVAGLLAQSMPGFEAACAAVWLHGEAANAFGVGLIADDISDVYPSILKRFVGTGRL</sequence>
<dbReference type="HAMAP" id="MF_01965">
    <property type="entry name" value="NADHX_dehydratase"/>
    <property type="match status" value="1"/>
</dbReference>
<evidence type="ECO:0000256" key="2">
    <source>
        <dbReference type="ARBA" id="ARBA00000909"/>
    </source>
</evidence>
<keyword evidence="6 17" id="KW-0547">Nucleotide-binding</keyword>
<dbReference type="SUPFAM" id="SSF64153">
    <property type="entry name" value="YjeF N-terminal domain-like"/>
    <property type="match status" value="1"/>
</dbReference>